<dbReference type="Gene3D" id="3.40.50.150">
    <property type="entry name" value="Vaccinia Virus protein VP39"/>
    <property type="match status" value="1"/>
</dbReference>
<keyword evidence="3" id="KW-1185">Reference proteome</keyword>
<gene>
    <name evidence="2" type="ORF">CQW49_02030</name>
</gene>
<dbReference type="PIRSF" id="PIRSF011491">
    <property type="entry name" value="Mtase_YbcY_prd"/>
    <property type="match status" value="1"/>
</dbReference>
<reference evidence="3" key="1">
    <citation type="submission" date="2017-10" db="EMBL/GenBank/DDBJ databases">
        <title>Completed PacBio SMRT sequence of Methylosinus trichosporium OB3b reveals presence of a third large plasmid.</title>
        <authorList>
            <person name="Charles T.C."/>
            <person name="Lynch M.D.J."/>
            <person name="Heil J.R."/>
            <person name="Cheng J."/>
        </authorList>
    </citation>
    <scope>NUCLEOTIDE SEQUENCE [LARGE SCALE GENOMIC DNA]</scope>
    <source>
        <strain evidence="3">OB3b</strain>
    </source>
</reference>
<evidence type="ECO:0000313" key="2">
    <source>
        <dbReference type="EMBL" id="ATQ66808.1"/>
    </source>
</evidence>
<protein>
    <submittedName>
        <fullName evidence="2">Class I SAM-dependent methyltransferase</fullName>
    </submittedName>
</protein>
<evidence type="ECO:0000259" key="1">
    <source>
        <dbReference type="Pfam" id="PF08242"/>
    </source>
</evidence>
<sequence length="222" mass="24538">MIASPEDIEAGQAIYTPRVLQLYDLVVLGLSNRFVWKCPTPRLLAHYDAHVTGNHLDVGVGTGYFLDRCRFPAASPRVALMDLNDNALRFAANRVARYAPKTYRRNVLEPIAFDAEPFDSIGVNYLLHCLPGPIAEKAILFDHLRPLMRDGAVLFGSTLLQGGVARSAAARRLMAFYNAKGVFSNARDDLDGLRSALEARFRDVSIETVGCAALFSARVDRR</sequence>
<dbReference type="InterPro" id="IPR013217">
    <property type="entry name" value="Methyltransf_12"/>
</dbReference>
<dbReference type="GO" id="GO:0008168">
    <property type="term" value="F:methyltransferase activity"/>
    <property type="evidence" value="ECO:0007669"/>
    <property type="project" value="UniProtKB-KW"/>
</dbReference>
<accession>A0A2D2CVK7</accession>
<evidence type="ECO:0000313" key="3">
    <source>
        <dbReference type="Proteomes" id="UP000230709"/>
    </source>
</evidence>
<dbReference type="EMBL" id="CP023737">
    <property type="protein sequence ID" value="ATQ66808.1"/>
    <property type="molecule type" value="Genomic_DNA"/>
</dbReference>
<dbReference type="STRING" id="595536.GCA_000178815_00538"/>
<proteinExistence type="predicted"/>
<feature type="domain" description="Methyltransferase type 12" evidence="1">
    <location>
        <begin position="56"/>
        <end position="154"/>
    </location>
</feature>
<keyword evidence="2" id="KW-0808">Transferase</keyword>
<dbReference type="InterPro" id="IPR016584">
    <property type="entry name" value="MeTrfase_VrtF"/>
</dbReference>
<dbReference type="AlphaFoldDB" id="A0A2D2CVK7"/>
<dbReference type="GO" id="GO:0032259">
    <property type="term" value="P:methylation"/>
    <property type="evidence" value="ECO:0007669"/>
    <property type="project" value="UniProtKB-KW"/>
</dbReference>
<dbReference type="KEGG" id="mtw:CQW49_02030"/>
<organism evidence="2 3">
    <name type="scientific">Methylosinus trichosporium (strain ATCC 35070 / NCIMB 11131 / UNIQEM 75 / OB3b)</name>
    <dbReference type="NCBI Taxonomy" id="595536"/>
    <lineage>
        <taxon>Bacteria</taxon>
        <taxon>Pseudomonadati</taxon>
        <taxon>Pseudomonadota</taxon>
        <taxon>Alphaproteobacteria</taxon>
        <taxon>Hyphomicrobiales</taxon>
        <taxon>Methylocystaceae</taxon>
        <taxon>Methylosinus</taxon>
    </lineage>
</organism>
<dbReference type="SUPFAM" id="SSF53335">
    <property type="entry name" value="S-adenosyl-L-methionine-dependent methyltransferases"/>
    <property type="match status" value="1"/>
</dbReference>
<dbReference type="Proteomes" id="UP000230709">
    <property type="component" value="Chromosome"/>
</dbReference>
<dbReference type="InterPro" id="IPR029063">
    <property type="entry name" value="SAM-dependent_MTases_sf"/>
</dbReference>
<keyword evidence="2" id="KW-0489">Methyltransferase</keyword>
<dbReference type="Pfam" id="PF08242">
    <property type="entry name" value="Methyltransf_12"/>
    <property type="match status" value="1"/>
</dbReference>
<name>A0A2D2CVK7_METT3</name>
<dbReference type="RefSeq" id="WP_003612770.1">
    <property type="nucleotide sequence ID" value="NZ_ADVE02000001.1"/>
</dbReference>